<evidence type="ECO:0000313" key="1">
    <source>
        <dbReference type="EMBL" id="EDN94585.1"/>
    </source>
</evidence>
<dbReference type="AlphaFoldDB" id="A7EYP3"/>
<dbReference type="Proteomes" id="UP000001312">
    <property type="component" value="Unassembled WGS sequence"/>
</dbReference>
<organism evidence="1 2">
    <name type="scientific">Sclerotinia sclerotiorum (strain ATCC 18683 / 1980 / Ss-1)</name>
    <name type="common">White mold</name>
    <name type="synonym">Whetzelinia sclerotiorum</name>
    <dbReference type="NCBI Taxonomy" id="665079"/>
    <lineage>
        <taxon>Eukaryota</taxon>
        <taxon>Fungi</taxon>
        <taxon>Dikarya</taxon>
        <taxon>Ascomycota</taxon>
        <taxon>Pezizomycotina</taxon>
        <taxon>Leotiomycetes</taxon>
        <taxon>Helotiales</taxon>
        <taxon>Sclerotiniaceae</taxon>
        <taxon>Sclerotinia</taxon>
    </lineage>
</organism>
<gene>
    <name evidence="1" type="ORF">SS1G_10459</name>
</gene>
<dbReference type="KEGG" id="ssl:SS1G_10459"/>
<name>A7EYP3_SCLS1</name>
<dbReference type="EMBL" id="CH476635">
    <property type="protein sequence ID" value="EDN94585.1"/>
    <property type="molecule type" value="Genomic_DNA"/>
</dbReference>
<dbReference type="InParanoid" id="A7EYP3"/>
<keyword evidence="2" id="KW-1185">Reference proteome</keyword>
<dbReference type="GeneID" id="5484858"/>
<evidence type="ECO:0000313" key="2">
    <source>
        <dbReference type="Proteomes" id="UP000001312"/>
    </source>
</evidence>
<sequence length="114" mass="12151">MELILWTRVARKKARVPALRREKQFLKKMVVPLWASSCQHHTGGVAIATGAVVDVASCINGSLAEGQETTVKSVGVDALGALIDGIGGEYDGQALRQQFKATKTLPVVPKGHNC</sequence>
<reference evidence="2" key="1">
    <citation type="journal article" date="2011" name="PLoS Genet.">
        <title>Genomic analysis of the necrotrophic fungal pathogens Sclerotinia sclerotiorum and Botrytis cinerea.</title>
        <authorList>
            <person name="Amselem J."/>
            <person name="Cuomo C.A."/>
            <person name="van Kan J.A."/>
            <person name="Viaud M."/>
            <person name="Benito E.P."/>
            <person name="Couloux A."/>
            <person name="Coutinho P.M."/>
            <person name="de Vries R.P."/>
            <person name="Dyer P.S."/>
            <person name="Fillinger S."/>
            <person name="Fournier E."/>
            <person name="Gout L."/>
            <person name="Hahn M."/>
            <person name="Kohn L."/>
            <person name="Lapalu N."/>
            <person name="Plummer K.M."/>
            <person name="Pradier J.M."/>
            <person name="Quevillon E."/>
            <person name="Sharon A."/>
            <person name="Simon A."/>
            <person name="ten Have A."/>
            <person name="Tudzynski B."/>
            <person name="Tudzynski P."/>
            <person name="Wincker P."/>
            <person name="Andrew M."/>
            <person name="Anthouard V."/>
            <person name="Beever R.E."/>
            <person name="Beffa R."/>
            <person name="Benoit I."/>
            <person name="Bouzid O."/>
            <person name="Brault B."/>
            <person name="Chen Z."/>
            <person name="Choquer M."/>
            <person name="Collemare J."/>
            <person name="Cotton P."/>
            <person name="Danchin E.G."/>
            <person name="Da Silva C."/>
            <person name="Gautier A."/>
            <person name="Giraud C."/>
            <person name="Giraud T."/>
            <person name="Gonzalez C."/>
            <person name="Grossetete S."/>
            <person name="Guldener U."/>
            <person name="Henrissat B."/>
            <person name="Howlett B.J."/>
            <person name="Kodira C."/>
            <person name="Kretschmer M."/>
            <person name="Lappartient A."/>
            <person name="Leroch M."/>
            <person name="Levis C."/>
            <person name="Mauceli E."/>
            <person name="Neuveglise C."/>
            <person name="Oeser B."/>
            <person name="Pearson M."/>
            <person name="Poulain J."/>
            <person name="Poussereau N."/>
            <person name="Quesneville H."/>
            <person name="Rascle C."/>
            <person name="Schumacher J."/>
            <person name="Segurens B."/>
            <person name="Sexton A."/>
            <person name="Silva E."/>
            <person name="Sirven C."/>
            <person name="Soanes D.M."/>
            <person name="Talbot N.J."/>
            <person name="Templeton M."/>
            <person name="Yandava C."/>
            <person name="Yarden O."/>
            <person name="Zeng Q."/>
            <person name="Rollins J.A."/>
            <person name="Lebrun M.H."/>
            <person name="Dickman M."/>
        </authorList>
    </citation>
    <scope>NUCLEOTIDE SEQUENCE [LARGE SCALE GENOMIC DNA]</scope>
    <source>
        <strain evidence="2">ATCC 18683 / 1980 / Ss-1</strain>
    </source>
</reference>
<dbReference type="HOGENOM" id="CLU_2122562_0_0_1"/>
<accession>A7EYP3</accession>
<dbReference type="RefSeq" id="XP_001588911.1">
    <property type="nucleotide sequence ID" value="XM_001588861.1"/>
</dbReference>
<protein>
    <submittedName>
        <fullName evidence="1">Uncharacterized protein</fullName>
    </submittedName>
</protein>
<proteinExistence type="predicted"/>